<organism evidence="2 3">
    <name type="scientific">Euphydryas editha</name>
    <name type="common">Edith's checkerspot</name>
    <dbReference type="NCBI Taxonomy" id="104508"/>
    <lineage>
        <taxon>Eukaryota</taxon>
        <taxon>Metazoa</taxon>
        <taxon>Ecdysozoa</taxon>
        <taxon>Arthropoda</taxon>
        <taxon>Hexapoda</taxon>
        <taxon>Insecta</taxon>
        <taxon>Pterygota</taxon>
        <taxon>Neoptera</taxon>
        <taxon>Endopterygota</taxon>
        <taxon>Lepidoptera</taxon>
        <taxon>Glossata</taxon>
        <taxon>Ditrysia</taxon>
        <taxon>Papilionoidea</taxon>
        <taxon>Nymphalidae</taxon>
        <taxon>Nymphalinae</taxon>
        <taxon>Euphydryas</taxon>
    </lineage>
</organism>
<evidence type="ECO:0000313" key="3">
    <source>
        <dbReference type="Proteomes" id="UP001153954"/>
    </source>
</evidence>
<name>A0AAU9USR9_EUPED</name>
<sequence length="81" mass="8938">MGGPRSRRRYQDGAARWRRARGALRAAPERRHNSCRCTLAAVRGENKAQIASADCRVPSDATPRTAAAARPVRRPRPPAHL</sequence>
<protein>
    <submittedName>
        <fullName evidence="2">Uncharacterized protein</fullName>
    </submittedName>
</protein>
<keyword evidence="3" id="KW-1185">Reference proteome</keyword>
<proteinExistence type="predicted"/>
<gene>
    <name evidence="2" type="ORF">EEDITHA_LOCUS17192</name>
</gene>
<feature type="region of interest" description="Disordered" evidence="1">
    <location>
        <begin position="48"/>
        <end position="81"/>
    </location>
</feature>
<feature type="compositionally biased region" description="Basic residues" evidence="1">
    <location>
        <begin position="71"/>
        <end position="81"/>
    </location>
</feature>
<feature type="compositionally biased region" description="Low complexity" evidence="1">
    <location>
        <begin position="61"/>
        <end position="70"/>
    </location>
</feature>
<dbReference type="Proteomes" id="UP001153954">
    <property type="component" value="Unassembled WGS sequence"/>
</dbReference>
<reference evidence="2" key="1">
    <citation type="submission" date="2022-03" db="EMBL/GenBank/DDBJ databases">
        <authorList>
            <person name="Tunstrom K."/>
        </authorList>
    </citation>
    <scope>NUCLEOTIDE SEQUENCE</scope>
</reference>
<evidence type="ECO:0000256" key="1">
    <source>
        <dbReference type="SAM" id="MobiDB-lite"/>
    </source>
</evidence>
<comment type="caution">
    <text evidence="2">The sequence shown here is derived from an EMBL/GenBank/DDBJ whole genome shotgun (WGS) entry which is preliminary data.</text>
</comment>
<accession>A0AAU9USR9</accession>
<dbReference type="AlphaFoldDB" id="A0AAU9USR9"/>
<dbReference type="EMBL" id="CAKOGL010000025">
    <property type="protein sequence ID" value="CAH2102586.1"/>
    <property type="molecule type" value="Genomic_DNA"/>
</dbReference>
<evidence type="ECO:0000313" key="2">
    <source>
        <dbReference type="EMBL" id="CAH2102586.1"/>
    </source>
</evidence>